<proteinExistence type="predicted"/>
<name>A0A814C3R5_9BILA</name>
<accession>A0A814C3R5</accession>
<evidence type="ECO:0000313" key="2">
    <source>
        <dbReference type="Proteomes" id="UP000663879"/>
    </source>
</evidence>
<comment type="caution">
    <text evidence="1">The sequence shown here is derived from an EMBL/GenBank/DDBJ whole genome shotgun (WGS) entry which is preliminary data.</text>
</comment>
<keyword evidence="2" id="KW-1185">Reference proteome</keyword>
<dbReference type="EMBL" id="CAJNOC010002467">
    <property type="protein sequence ID" value="CAF0934877.1"/>
    <property type="molecule type" value="Genomic_DNA"/>
</dbReference>
<reference evidence="1" key="1">
    <citation type="submission" date="2021-02" db="EMBL/GenBank/DDBJ databases">
        <authorList>
            <person name="Nowell W R."/>
        </authorList>
    </citation>
    <scope>NUCLEOTIDE SEQUENCE</scope>
    <source>
        <strain evidence="1">Ploen Becks lab</strain>
    </source>
</reference>
<dbReference type="AlphaFoldDB" id="A0A814C3R5"/>
<protein>
    <submittedName>
        <fullName evidence="1">Uncharacterized protein</fullName>
    </submittedName>
</protein>
<dbReference type="Proteomes" id="UP000663879">
    <property type="component" value="Unassembled WGS sequence"/>
</dbReference>
<gene>
    <name evidence="1" type="ORF">OXX778_LOCUS13110</name>
</gene>
<feature type="non-terminal residue" evidence="1">
    <location>
        <position position="1"/>
    </location>
</feature>
<organism evidence="1 2">
    <name type="scientific">Brachionus calyciflorus</name>
    <dbReference type="NCBI Taxonomy" id="104777"/>
    <lineage>
        <taxon>Eukaryota</taxon>
        <taxon>Metazoa</taxon>
        <taxon>Spiralia</taxon>
        <taxon>Gnathifera</taxon>
        <taxon>Rotifera</taxon>
        <taxon>Eurotatoria</taxon>
        <taxon>Monogononta</taxon>
        <taxon>Pseudotrocha</taxon>
        <taxon>Ploima</taxon>
        <taxon>Brachionidae</taxon>
        <taxon>Brachionus</taxon>
    </lineage>
</organism>
<evidence type="ECO:0000313" key="1">
    <source>
        <dbReference type="EMBL" id="CAF0934877.1"/>
    </source>
</evidence>
<sequence>DSWHILARVLDYQNDSQSALKCYQTCLQLETTNPIIPFTSLTRIL</sequence>
<dbReference type="OrthoDB" id="29013at2759"/>